<evidence type="ECO:0000313" key="2">
    <source>
        <dbReference type="EMBL" id="KAJ1211113.1"/>
    </source>
</evidence>
<evidence type="ECO:0000313" key="3">
    <source>
        <dbReference type="Proteomes" id="UP001066276"/>
    </source>
</evidence>
<proteinExistence type="predicted"/>
<keyword evidence="3" id="KW-1185">Reference proteome</keyword>
<name>A0AAV7WAQ9_PLEWA</name>
<dbReference type="EMBL" id="JANPWB010000002">
    <property type="protein sequence ID" value="KAJ1211113.1"/>
    <property type="molecule type" value="Genomic_DNA"/>
</dbReference>
<organism evidence="2 3">
    <name type="scientific">Pleurodeles waltl</name>
    <name type="common">Iberian ribbed newt</name>
    <dbReference type="NCBI Taxonomy" id="8319"/>
    <lineage>
        <taxon>Eukaryota</taxon>
        <taxon>Metazoa</taxon>
        <taxon>Chordata</taxon>
        <taxon>Craniata</taxon>
        <taxon>Vertebrata</taxon>
        <taxon>Euteleostomi</taxon>
        <taxon>Amphibia</taxon>
        <taxon>Batrachia</taxon>
        <taxon>Caudata</taxon>
        <taxon>Salamandroidea</taxon>
        <taxon>Salamandridae</taxon>
        <taxon>Pleurodelinae</taxon>
        <taxon>Pleurodeles</taxon>
    </lineage>
</organism>
<gene>
    <name evidence="2" type="ORF">NDU88_006474</name>
</gene>
<dbReference type="Proteomes" id="UP001066276">
    <property type="component" value="Chromosome 1_2"/>
</dbReference>
<evidence type="ECO:0000256" key="1">
    <source>
        <dbReference type="SAM" id="MobiDB-lite"/>
    </source>
</evidence>
<comment type="caution">
    <text evidence="2">The sequence shown here is derived from an EMBL/GenBank/DDBJ whole genome shotgun (WGS) entry which is preliminary data.</text>
</comment>
<sequence length="93" mass="9975">MSAFKKSMREARPGSSTNHKTGNQDGCRKMAPNNTADRITAVLDCKSVLTGAGGRPHLKKAFGRPDLAPAPTTRQATKRADETWHRNGCGPEG</sequence>
<protein>
    <submittedName>
        <fullName evidence="2">Uncharacterized protein</fullName>
    </submittedName>
</protein>
<dbReference type="AlphaFoldDB" id="A0AAV7WAQ9"/>
<feature type="region of interest" description="Disordered" evidence="1">
    <location>
        <begin position="52"/>
        <end position="93"/>
    </location>
</feature>
<feature type="region of interest" description="Disordered" evidence="1">
    <location>
        <begin position="1"/>
        <end position="33"/>
    </location>
</feature>
<feature type="compositionally biased region" description="Polar residues" evidence="1">
    <location>
        <begin position="14"/>
        <end position="24"/>
    </location>
</feature>
<reference evidence="2" key="1">
    <citation type="journal article" date="2022" name="bioRxiv">
        <title>Sequencing and chromosome-scale assembly of the giantPleurodeles waltlgenome.</title>
        <authorList>
            <person name="Brown T."/>
            <person name="Elewa A."/>
            <person name="Iarovenko S."/>
            <person name="Subramanian E."/>
            <person name="Araus A.J."/>
            <person name="Petzold A."/>
            <person name="Susuki M."/>
            <person name="Suzuki K.-i.T."/>
            <person name="Hayashi T."/>
            <person name="Toyoda A."/>
            <person name="Oliveira C."/>
            <person name="Osipova E."/>
            <person name="Leigh N.D."/>
            <person name="Simon A."/>
            <person name="Yun M.H."/>
        </authorList>
    </citation>
    <scope>NUCLEOTIDE SEQUENCE</scope>
    <source>
        <strain evidence="2">20211129_DDA</strain>
        <tissue evidence="2">Liver</tissue>
    </source>
</reference>
<accession>A0AAV7WAQ9</accession>